<keyword evidence="7" id="KW-1015">Disulfide bond</keyword>
<keyword evidence="5 6" id="KW-0274">FAD</keyword>
<dbReference type="SUPFAM" id="SSF51905">
    <property type="entry name" value="FAD/NAD(P)-binding domain"/>
    <property type="match status" value="1"/>
</dbReference>
<dbReference type="EMBL" id="JAXUIC010000009">
    <property type="protein sequence ID" value="KAK4571770.1"/>
    <property type="molecule type" value="Genomic_DNA"/>
</dbReference>
<dbReference type="PIRSF" id="PIRSF000137">
    <property type="entry name" value="Alcohol_oxidase"/>
    <property type="match status" value="1"/>
</dbReference>
<comment type="cofactor">
    <cofactor evidence="1 6">
        <name>FAD</name>
        <dbReference type="ChEBI" id="CHEBI:57692"/>
    </cofactor>
</comment>
<dbReference type="InterPro" id="IPR051871">
    <property type="entry name" value="GMC_Oxidoreductase-Related"/>
</dbReference>
<dbReference type="PANTHER" id="PTHR45968:SF31">
    <property type="entry name" value="GLUCOSE-METHANOL-CHOLINE (GMC) OXIDOREDUCTASE FAMILY PROTEIN"/>
    <property type="match status" value="1"/>
</dbReference>
<evidence type="ECO:0000256" key="1">
    <source>
        <dbReference type="ARBA" id="ARBA00001974"/>
    </source>
</evidence>
<dbReference type="Pfam" id="PF00732">
    <property type="entry name" value="GMC_oxred_N"/>
    <property type="match status" value="1"/>
</dbReference>
<gene>
    <name evidence="10" type="ORF">RGQ29_030252</name>
</gene>
<evidence type="ECO:0000256" key="4">
    <source>
        <dbReference type="ARBA" id="ARBA00022729"/>
    </source>
</evidence>
<evidence type="ECO:0000259" key="8">
    <source>
        <dbReference type="Pfam" id="PF00732"/>
    </source>
</evidence>
<evidence type="ECO:0000256" key="5">
    <source>
        <dbReference type="ARBA" id="ARBA00022827"/>
    </source>
</evidence>
<dbReference type="Gene3D" id="3.50.50.60">
    <property type="entry name" value="FAD/NAD(P)-binding domain"/>
    <property type="match status" value="1"/>
</dbReference>
<keyword evidence="11" id="KW-1185">Reference proteome</keyword>
<evidence type="ECO:0000256" key="3">
    <source>
        <dbReference type="ARBA" id="ARBA00022630"/>
    </source>
</evidence>
<dbReference type="Gene3D" id="3.30.410.40">
    <property type="match status" value="1"/>
</dbReference>
<organism evidence="10 11">
    <name type="scientific">Quercus rubra</name>
    <name type="common">Northern red oak</name>
    <name type="synonym">Quercus borealis</name>
    <dbReference type="NCBI Taxonomy" id="3512"/>
    <lineage>
        <taxon>Eukaryota</taxon>
        <taxon>Viridiplantae</taxon>
        <taxon>Streptophyta</taxon>
        <taxon>Embryophyta</taxon>
        <taxon>Tracheophyta</taxon>
        <taxon>Spermatophyta</taxon>
        <taxon>Magnoliopsida</taxon>
        <taxon>eudicotyledons</taxon>
        <taxon>Gunneridae</taxon>
        <taxon>Pentapetalae</taxon>
        <taxon>rosids</taxon>
        <taxon>fabids</taxon>
        <taxon>Fagales</taxon>
        <taxon>Fagaceae</taxon>
        <taxon>Quercus</taxon>
    </lineage>
</organism>
<dbReference type="GO" id="GO:0050660">
    <property type="term" value="F:flavin adenine dinucleotide binding"/>
    <property type="evidence" value="ECO:0007669"/>
    <property type="project" value="InterPro"/>
</dbReference>
<proteinExistence type="inferred from homology"/>
<dbReference type="Proteomes" id="UP001324115">
    <property type="component" value="Unassembled WGS sequence"/>
</dbReference>
<evidence type="ECO:0000256" key="7">
    <source>
        <dbReference type="PIRSR" id="PIRSR000137-3"/>
    </source>
</evidence>
<dbReference type="SUPFAM" id="SSF54373">
    <property type="entry name" value="FAD-linked reductases, C-terminal domain"/>
    <property type="match status" value="1"/>
</dbReference>
<accession>A0AAN7IH55</accession>
<dbReference type="InterPro" id="IPR007867">
    <property type="entry name" value="GMC_OxRtase_C"/>
</dbReference>
<evidence type="ECO:0000256" key="6">
    <source>
        <dbReference type="PIRSR" id="PIRSR000137-2"/>
    </source>
</evidence>
<dbReference type="InterPro" id="IPR012132">
    <property type="entry name" value="GMC_OxRdtase"/>
</dbReference>
<sequence length="501" mass="55437">MYIVLIYLFSFLHATPNYTFVEEATSAPEIVYYDYIIIGGETAGCPLAATLSQNARVLVLERGGSPYDNPNITNMENFSNTLSNTSPTSPTQHFTSEDSMFNVRARILGSGTALNVGVYSHASTCYVKEAVEKLVVFKPPKVDYQVVVRDGLLEAGVLPYNGFTYDHLYGIKIGGTKIGGTIFDRKGHRHMVANLLEYAVIGQEYLRKITIYLHATVYKILFRYNNGTTRPQAYGGVFKDASGVFHKAYPMKSSKSLNEIILSAGAIGSPQQLMLSGIGPDDHLQAHGIKVVLDQPLVGQGMVDNPMNMLMIPSPVPVEVSLTQIVGITRFGNYIEANSALMPPKAMVEAVETINSIAKKTFKGSVIVEKVPYPLSSGYLKLWNANPKDNPAITFNYFKEPEDLRGCVLGMSTIMNVIDTYPFSKFWPQHPSAALSLEKFCIDTIITMWHFNGGCQVGKVVDRDYKVLGVDVLRVIDATVMMLGRYMGEKILHERRSHGRK</sequence>
<keyword evidence="4" id="KW-0732">Signal</keyword>
<feature type="binding site" evidence="6">
    <location>
        <position position="217"/>
    </location>
    <ligand>
        <name>FAD</name>
        <dbReference type="ChEBI" id="CHEBI:57692"/>
    </ligand>
</feature>
<feature type="domain" description="Glucose-methanol-choline oxidoreductase N-terminal" evidence="8">
    <location>
        <begin position="206"/>
        <end position="306"/>
    </location>
</feature>
<feature type="domain" description="Glucose-methanol-choline oxidoreductase C-terminal" evidence="9">
    <location>
        <begin position="374"/>
        <end position="481"/>
    </location>
</feature>
<dbReference type="GO" id="GO:0016614">
    <property type="term" value="F:oxidoreductase activity, acting on CH-OH group of donors"/>
    <property type="evidence" value="ECO:0007669"/>
    <property type="project" value="InterPro"/>
</dbReference>
<dbReference type="Pfam" id="PF05199">
    <property type="entry name" value="GMC_oxred_C"/>
    <property type="match status" value="1"/>
</dbReference>
<evidence type="ECO:0000256" key="2">
    <source>
        <dbReference type="ARBA" id="ARBA00010790"/>
    </source>
</evidence>
<protein>
    <submittedName>
        <fullName evidence="10">Uncharacterized protein</fullName>
    </submittedName>
</protein>
<comment type="similarity">
    <text evidence="2">Belongs to the GMC oxidoreductase family.</text>
</comment>
<reference evidence="10 11" key="1">
    <citation type="journal article" date="2023" name="G3 (Bethesda)">
        <title>A haplotype-resolved chromosome-scale genome for Quercus rubra L. provides insights into the genetics of adaptive traits for red oak species.</title>
        <authorList>
            <person name="Kapoor B."/>
            <person name="Jenkins J."/>
            <person name="Schmutz J."/>
            <person name="Zhebentyayeva T."/>
            <person name="Kuelheim C."/>
            <person name="Coggeshall M."/>
            <person name="Heim C."/>
            <person name="Lasky J.R."/>
            <person name="Leites L."/>
            <person name="Islam-Faridi N."/>
            <person name="Romero-Severson J."/>
            <person name="DeLeo V.L."/>
            <person name="Lucas S.M."/>
            <person name="Lazic D."/>
            <person name="Gailing O."/>
            <person name="Carlson J."/>
            <person name="Staton M."/>
        </authorList>
    </citation>
    <scope>NUCLEOTIDE SEQUENCE [LARGE SCALE GENOMIC DNA]</scope>
    <source>
        <strain evidence="10">Pseudo-F2</strain>
    </source>
</reference>
<comment type="caution">
    <text evidence="10">The sequence shown here is derived from an EMBL/GenBank/DDBJ whole genome shotgun (WGS) entry which is preliminary data.</text>
</comment>
<feature type="binding site" evidence="6">
    <location>
        <begin position="449"/>
        <end position="450"/>
    </location>
    <ligand>
        <name>FAD</name>
        <dbReference type="ChEBI" id="CHEBI:57692"/>
    </ligand>
</feature>
<dbReference type="PANTHER" id="PTHR45968">
    <property type="entry name" value="OSJNBA0019K04.7 PROTEIN"/>
    <property type="match status" value="1"/>
</dbReference>
<evidence type="ECO:0000259" key="9">
    <source>
        <dbReference type="Pfam" id="PF05199"/>
    </source>
</evidence>
<feature type="disulfide bond" evidence="7">
    <location>
        <begin position="407"/>
        <end position="441"/>
    </location>
</feature>
<name>A0AAN7IH55_QUERU</name>
<keyword evidence="3" id="KW-0285">Flavoprotein</keyword>
<dbReference type="AlphaFoldDB" id="A0AAN7IH55"/>
<dbReference type="InterPro" id="IPR036188">
    <property type="entry name" value="FAD/NAD-bd_sf"/>
</dbReference>
<evidence type="ECO:0000313" key="10">
    <source>
        <dbReference type="EMBL" id="KAK4571770.1"/>
    </source>
</evidence>
<feature type="binding site" evidence="6">
    <location>
        <begin position="115"/>
        <end position="118"/>
    </location>
    <ligand>
        <name>FAD</name>
        <dbReference type="ChEBI" id="CHEBI:57692"/>
    </ligand>
</feature>
<evidence type="ECO:0000313" key="11">
    <source>
        <dbReference type="Proteomes" id="UP001324115"/>
    </source>
</evidence>
<dbReference type="InterPro" id="IPR000172">
    <property type="entry name" value="GMC_OxRdtase_N"/>
</dbReference>